<accession>I4ANP9</accession>
<protein>
    <submittedName>
        <fullName evidence="2">EamA-like transporter family</fullName>
    </submittedName>
</protein>
<feature type="transmembrane region" description="Helical" evidence="1">
    <location>
        <begin position="84"/>
        <end position="104"/>
    </location>
</feature>
<sequence>MLKYHLRLHFVIWLSSLVPLVVNQVNLSATEIVFYRTSMAVVFLAIWLLAIKKFKWTGKKTYFLMGTGILTFAYWTLIVLSAKLANEAVCLIGLATIPLFVSVLRPILGKGALSVGEIITGLNAIFGIYIIYSSDFDYGLGFFLALCAAFFGALVTIFNADLVKEENSLVITFYQMSGASLTAFLLLLFSTFFGGVVAEFIPVKWSMNWRDFVLIFSLALGVSVYAYSESVRLMKYLNAFTVAMVGNLVPLYGILSVIILSYFITSIEVAKMDIYFYAGGVILISAVVARPLVTWFFEVYEAKQEKENRITPFDEME</sequence>
<dbReference type="AlphaFoldDB" id="I4ANP9"/>
<dbReference type="PANTHER" id="PTHR22911">
    <property type="entry name" value="ACYL-MALONYL CONDENSING ENZYME-RELATED"/>
    <property type="match status" value="1"/>
</dbReference>
<dbReference type="GO" id="GO:0016020">
    <property type="term" value="C:membrane"/>
    <property type="evidence" value="ECO:0007669"/>
    <property type="project" value="TreeGrafter"/>
</dbReference>
<keyword evidence="3" id="KW-1185">Reference proteome</keyword>
<dbReference type="RefSeq" id="WP_014799014.1">
    <property type="nucleotide sequence ID" value="NC_018018.1"/>
</dbReference>
<dbReference type="HOGENOM" id="CLU_033863_15_3_10"/>
<keyword evidence="1" id="KW-0812">Transmembrane</keyword>
<dbReference type="Proteomes" id="UP000006054">
    <property type="component" value="Chromosome"/>
</dbReference>
<proteinExistence type="predicted"/>
<dbReference type="OrthoDB" id="979459at2"/>
<dbReference type="PANTHER" id="PTHR22911:SF79">
    <property type="entry name" value="MOBA-LIKE NTP TRANSFERASE DOMAIN-CONTAINING PROTEIN"/>
    <property type="match status" value="1"/>
</dbReference>
<dbReference type="STRING" id="880071.Fleli_3253"/>
<reference evidence="3" key="1">
    <citation type="submission" date="2012-06" db="EMBL/GenBank/DDBJ databases">
        <title>The complete genome of Flexibacter litoralis DSM 6794.</title>
        <authorList>
            <person name="Lucas S."/>
            <person name="Copeland A."/>
            <person name="Lapidus A."/>
            <person name="Glavina del Rio T."/>
            <person name="Dalin E."/>
            <person name="Tice H."/>
            <person name="Bruce D."/>
            <person name="Goodwin L."/>
            <person name="Pitluck S."/>
            <person name="Peters L."/>
            <person name="Ovchinnikova G."/>
            <person name="Lu M."/>
            <person name="Kyrpides N."/>
            <person name="Mavromatis K."/>
            <person name="Ivanova N."/>
            <person name="Brettin T."/>
            <person name="Detter J.C."/>
            <person name="Han C."/>
            <person name="Larimer F."/>
            <person name="Land M."/>
            <person name="Hauser L."/>
            <person name="Markowitz V."/>
            <person name="Cheng J.-F."/>
            <person name="Hugenholtz P."/>
            <person name="Woyke T."/>
            <person name="Wu D."/>
            <person name="Spring S."/>
            <person name="Lang E."/>
            <person name="Kopitz M."/>
            <person name="Brambilla E."/>
            <person name="Klenk H.-P."/>
            <person name="Eisen J.A."/>
        </authorList>
    </citation>
    <scope>NUCLEOTIDE SEQUENCE [LARGE SCALE GENOMIC DNA]</scope>
    <source>
        <strain evidence="3">ATCC 23117 / DSM 6794 / NBRC 15988 / NCIMB 1366 / Sio-4</strain>
    </source>
</reference>
<feature type="transmembrane region" description="Helical" evidence="1">
    <location>
        <begin position="33"/>
        <end position="50"/>
    </location>
</feature>
<feature type="transmembrane region" description="Helical" evidence="1">
    <location>
        <begin position="138"/>
        <end position="160"/>
    </location>
</feature>
<dbReference type="KEGG" id="fli:Fleli_3253"/>
<keyword evidence="1" id="KW-0472">Membrane</keyword>
<feature type="transmembrane region" description="Helical" evidence="1">
    <location>
        <begin position="239"/>
        <end position="264"/>
    </location>
</feature>
<feature type="transmembrane region" description="Helical" evidence="1">
    <location>
        <begin position="276"/>
        <end position="297"/>
    </location>
</feature>
<feature type="transmembrane region" description="Helical" evidence="1">
    <location>
        <begin position="181"/>
        <end position="203"/>
    </location>
</feature>
<gene>
    <name evidence="2" type="ordered locus">Fleli_3253</name>
</gene>
<keyword evidence="1" id="KW-1133">Transmembrane helix</keyword>
<feature type="transmembrane region" description="Helical" evidence="1">
    <location>
        <begin position="62"/>
        <end position="78"/>
    </location>
</feature>
<evidence type="ECO:0000313" key="2">
    <source>
        <dbReference type="EMBL" id="AFM05584.1"/>
    </source>
</evidence>
<feature type="transmembrane region" description="Helical" evidence="1">
    <location>
        <begin position="209"/>
        <end position="227"/>
    </location>
</feature>
<organism evidence="2 3">
    <name type="scientific">Bernardetia litoralis (strain ATCC 23117 / DSM 6794 / NBRC 15988 / NCIMB 1366 / Fx l1 / Sio-4)</name>
    <name type="common">Flexibacter litoralis</name>
    <dbReference type="NCBI Taxonomy" id="880071"/>
    <lineage>
        <taxon>Bacteria</taxon>
        <taxon>Pseudomonadati</taxon>
        <taxon>Bacteroidota</taxon>
        <taxon>Cytophagia</taxon>
        <taxon>Cytophagales</taxon>
        <taxon>Bernardetiaceae</taxon>
        <taxon>Bernardetia</taxon>
    </lineage>
</organism>
<dbReference type="eggNOG" id="COG0697">
    <property type="taxonomic scope" value="Bacteria"/>
</dbReference>
<name>I4ANP9_BERLS</name>
<feature type="transmembrane region" description="Helical" evidence="1">
    <location>
        <begin position="111"/>
        <end position="132"/>
    </location>
</feature>
<evidence type="ECO:0000313" key="3">
    <source>
        <dbReference type="Proteomes" id="UP000006054"/>
    </source>
</evidence>
<dbReference type="EMBL" id="CP003345">
    <property type="protein sequence ID" value="AFM05584.1"/>
    <property type="molecule type" value="Genomic_DNA"/>
</dbReference>
<evidence type="ECO:0000256" key="1">
    <source>
        <dbReference type="SAM" id="Phobius"/>
    </source>
</evidence>